<accession>A0AA97NRZ2</accession>
<feature type="chain" id="PRO_5041661449" evidence="5">
    <location>
        <begin position="21"/>
        <end position="630"/>
    </location>
</feature>
<dbReference type="Gene3D" id="2.60.120.560">
    <property type="entry name" value="Exo-inulinase, domain 1"/>
    <property type="match status" value="1"/>
</dbReference>
<dbReference type="Pfam" id="PF08244">
    <property type="entry name" value="Glyco_hydro_32C"/>
    <property type="match status" value="1"/>
</dbReference>
<keyword evidence="3 4" id="KW-0326">Glycosidase</keyword>
<dbReference type="GO" id="GO:0005987">
    <property type="term" value="P:sucrose catabolic process"/>
    <property type="evidence" value="ECO:0007669"/>
    <property type="project" value="TreeGrafter"/>
</dbReference>
<evidence type="ECO:0000313" key="8">
    <source>
        <dbReference type="EMBL" id="ELQ35330.1"/>
    </source>
</evidence>
<dbReference type="CDD" id="cd18622">
    <property type="entry name" value="GH32_Inu-like"/>
    <property type="match status" value="1"/>
</dbReference>
<evidence type="ECO:0000256" key="2">
    <source>
        <dbReference type="ARBA" id="ARBA00022801"/>
    </source>
</evidence>
<protein>
    <submittedName>
        <fullName evidence="8">Inulinase</fullName>
    </submittedName>
</protein>
<dbReference type="Pfam" id="PF00251">
    <property type="entry name" value="Glyco_hydro_32N"/>
    <property type="match status" value="1"/>
</dbReference>
<evidence type="ECO:0000256" key="3">
    <source>
        <dbReference type="ARBA" id="ARBA00023295"/>
    </source>
</evidence>
<dbReference type="PROSITE" id="PS00609">
    <property type="entry name" value="GLYCOSYL_HYDROL_F32"/>
    <property type="match status" value="1"/>
</dbReference>
<evidence type="ECO:0000256" key="4">
    <source>
        <dbReference type="RuleBase" id="RU362110"/>
    </source>
</evidence>
<dbReference type="GO" id="GO:0000324">
    <property type="term" value="C:fungal-type vacuole"/>
    <property type="evidence" value="ECO:0007669"/>
    <property type="project" value="TreeGrafter"/>
</dbReference>
<dbReference type="SMART" id="SM00640">
    <property type="entry name" value="Glyco_32"/>
    <property type="match status" value="1"/>
</dbReference>
<dbReference type="PANTHER" id="PTHR42800:SF2">
    <property type="entry name" value="INVERTASE-RELATED"/>
    <property type="match status" value="1"/>
</dbReference>
<dbReference type="InterPro" id="IPR013320">
    <property type="entry name" value="ConA-like_dom_sf"/>
</dbReference>
<dbReference type="EMBL" id="JH793086">
    <property type="protein sequence ID" value="ELQ35330.1"/>
    <property type="molecule type" value="Genomic_DNA"/>
</dbReference>
<feature type="domain" description="Glycosyl hydrolase family 32 C-terminal" evidence="7">
    <location>
        <begin position="513"/>
        <end position="595"/>
    </location>
</feature>
<dbReference type="InterPro" id="IPR001362">
    <property type="entry name" value="Glyco_hydro_32"/>
</dbReference>
<comment type="similarity">
    <text evidence="1 4">Belongs to the glycosyl hydrolase 32 family.</text>
</comment>
<feature type="signal peptide" evidence="5">
    <location>
        <begin position="1"/>
        <end position="20"/>
    </location>
</feature>
<evidence type="ECO:0000256" key="1">
    <source>
        <dbReference type="ARBA" id="ARBA00009902"/>
    </source>
</evidence>
<proteinExistence type="inferred from homology"/>
<dbReference type="InterPro" id="IPR018053">
    <property type="entry name" value="Glyco_hydro_32_AS"/>
</dbReference>
<gene>
    <name evidence="8" type="ORF">OOU_Y34scaffold00712g3</name>
</gene>
<evidence type="ECO:0000259" key="7">
    <source>
        <dbReference type="Pfam" id="PF08244"/>
    </source>
</evidence>
<evidence type="ECO:0000256" key="5">
    <source>
        <dbReference type="SAM" id="SignalP"/>
    </source>
</evidence>
<keyword evidence="5" id="KW-0732">Signal</keyword>
<sequence length="630" mass="68388">MCLLYAGIAALLFRYPTCPANLVPAPSGTTAALPRIAPELEVAEGHRADSSEMLLSPAHSVMFATGSVLVAASVAAAQNVMPFVNPAVPTGVPIPGNYSGPLRPRVHFTPPQHFMNDPNGMFRDANGIWHVYYQYNPTGLVAGNQHWGHATSQDLYHWNNQKIAIFPPEETIFAYSGSIVVDVNNTSKFFPPGKKDGVVAILTLAQFMEDGTAGPQTQALAYSMDGGFTFEYYDKNPVIGGTSSQFRDPKVFWFQPPPGSQFMEGYWVMAVAYSHEFAVGIYTSTDLKDWTPRSNFTNRGLLGAQYECPGLVKMPIRDGVGGPVIGEAYVLIVSVQPGAPLGGSVTQYFPGNFNGTHFFPFDDATRLTDFAKDNYAAQYFEGLPSNMNAVNMGWASNWAYAQLTPTGQLEGWRGGLTLPRSNYLTKAPRIGWTMVDEPYNLAPVLSVNPNDGDSELTEADSKSLDMTAWNSGAFLLDVLVTGLEFKKLNPDASLNFTLSAPGNSSESLKFGMYFAGDRPFFIDRGHARSLFEDNVFFTDKFSTADVWDTTPGSNWTLRAIIDRSIAEFFVDGGIHSATVTIFPSQPLSVLGVQSGGLNTGAKVNLSVKPLQDTWVRNGRPPSGDADGDDA</sequence>
<evidence type="ECO:0000259" key="6">
    <source>
        <dbReference type="Pfam" id="PF00251"/>
    </source>
</evidence>
<dbReference type="Proteomes" id="UP000011086">
    <property type="component" value="Unassembled WGS sequence"/>
</dbReference>
<name>A0AA97NRZ2_PYRO3</name>
<dbReference type="SUPFAM" id="SSF49899">
    <property type="entry name" value="Concanavalin A-like lectins/glucanases"/>
    <property type="match status" value="1"/>
</dbReference>
<dbReference type="PANTHER" id="PTHR42800">
    <property type="entry name" value="EXOINULINASE INUD (AFU_ORTHOLOGUE AFUA_5G00480)"/>
    <property type="match status" value="1"/>
</dbReference>
<organism evidence="8">
    <name type="scientific">Pyricularia oryzae (strain Y34)</name>
    <name type="common">Rice blast fungus</name>
    <name type="synonym">Magnaporthe oryzae</name>
    <dbReference type="NCBI Taxonomy" id="1143189"/>
    <lineage>
        <taxon>Eukaryota</taxon>
        <taxon>Fungi</taxon>
        <taxon>Dikarya</taxon>
        <taxon>Ascomycota</taxon>
        <taxon>Pezizomycotina</taxon>
        <taxon>Sordariomycetes</taxon>
        <taxon>Sordariomycetidae</taxon>
        <taxon>Magnaporthales</taxon>
        <taxon>Pyriculariaceae</taxon>
        <taxon>Pyricularia</taxon>
    </lineage>
</organism>
<dbReference type="InterPro" id="IPR013148">
    <property type="entry name" value="Glyco_hydro_32_N"/>
</dbReference>
<dbReference type="InterPro" id="IPR023296">
    <property type="entry name" value="Glyco_hydro_beta-prop_sf"/>
</dbReference>
<dbReference type="Gene3D" id="2.115.10.20">
    <property type="entry name" value="Glycosyl hydrolase domain, family 43"/>
    <property type="match status" value="1"/>
</dbReference>
<keyword evidence="2 4" id="KW-0378">Hydrolase</keyword>
<reference evidence="8" key="1">
    <citation type="journal article" date="2012" name="PLoS Genet.">
        <title>Comparative analysis of the genomes of two field isolates of the rice blast fungus Magnaporthe oryzae.</title>
        <authorList>
            <person name="Xue M."/>
            <person name="Yang J."/>
            <person name="Li Z."/>
            <person name="Hu S."/>
            <person name="Yao N."/>
            <person name="Dean R.A."/>
            <person name="Zhao W."/>
            <person name="Shen M."/>
            <person name="Zhang H."/>
            <person name="Li C."/>
            <person name="Liu L."/>
            <person name="Cao L."/>
            <person name="Xu X."/>
            <person name="Xing Y."/>
            <person name="Hsiang T."/>
            <person name="Zhang Z."/>
            <person name="Xu J.R."/>
            <person name="Peng Y.L."/>
        </authorList>
    </citation>
    <scope>NUCLEOTIDE SEQUENCE</scope>
    <source>
        <strain evidence="8">Y34</strain>
    </source>
</reference>
<dbReference type="GO" id="GO:0004575">
    <property type="term" value="F:sucrose alpha-glucosidase activity"/>
    <property type="evidence" value="ECO:0007669"/>
    <property type="project" value="TreeGrafter"/>
</dbReference>
<feature type="domain" description="Glycosyl hydrolase family 32 N-terminal" evidence="6">
    <location>
        <begin position="107"/>
        <end position="421"/>
    </location>
</feature>
<dbReference type="SMR" id="A0AA97NRZ2"/>
<dbReference type="SUPFAM" id="SSF75005">
    <property type="entry name" value="Arabinanase/levansucrase/invertase"/>
    <property type="match status" value="1"/>
</dbReference>
<dbReference type="AlphaFoldDB" id="A0AA97NRZ2"/>
<dbReference type="InterPro" id="IPR013189">
    <property type="entry name" value="Glyco_hydro_32_C"/>
</dbReference>